<name>A0AA47MB87_MERPO</name>
<organism evidence="1 2">
    <name type="scientific">Merluccius polli</name>
    <name type="common">Benguela hake</name>
    <name type="synonym">Merluccius cadenati</name>
    <dbReference type="NCBI Taxonomy" id="89951"/>
    <lineage>
        <taxon>Eukaryota</taxon>
        <taxon>Metazoa</taxon>
        <taxon>Chordata</taxon>
        <taxon>Craniata</taxon>
        <taxon>Vertebrata</taxon>
        <taxon>Euteleostomi</taxon>
        <taxon>Actinopterygii</taxon>
        <taxon>Neopterygii</taxon>
        <taxon>Teleostei</taxon>
        <taxon>Neoteleostei</taxon>
        <taxon>Acanthomorphata</taxon>
        <taxon>Zeiogadaria</taxon>
        <taxon>Gadariae</taxon>
        <taxon>Gadiformes</taxon>
        <taxon>Gadoidei</taxon>
        <taxon>Merlucciidae</taxon>
        <taxon>Merluccius</taxon>
    </lineage>
</organism>
<dbReference type="AlphaFoldDB" id="A0AA47MB87"/>
<reference evidence="1" key="1">
    <citation type="journal article" date="2023" name="Front. Mar. Sci.">
        <title>A new Merluccius polli reference genome to investigate the effects of global change in West African waters.</title>
        <authorList>
            <person name="Mateo J.L."/>
            <person name="Blanco-Fernandez C."/>
            <person name="Garcia-Vazquez E."/>
            <person name="Machado-Schiaffino G."/>
        </authorList>
    </citation>
    <scope>NUCLEOTIDE SEQUENCE</scope>
    <source>
        <strain evidence="1">C29</strain>
        <tissue evidence="1">Fin</tissue>
    </source>
</reference>
<evidence type="ECO:0000313" key="2">
    <source>
        <dbReference type="Proteomes" id="UP001174136"/>
    </source>
</evidence>
<protein>
    <submittedName>
        <fullName evidence="1">Uncharacterized protein</fullName>
    </submittedName>
</protein>
<gene>
    <name evidence="1" type="ORF">N1851_026914</name>
</gene>
<comment type="caution">
    <text evidence="1">The sequence shown here is derived from an EMBL/GenBank/DDBJ whole genome shotgun (WGS) entry which is preliminary data.</text>
</comment>
<sequence length="176" mass="18883">MYYNGKYQIRLVRNGHRCSIISVAISPPTVIQLCSAATTAPATFPVHGAEHYLQGPTPEIHLPPPSKAGESHPSTPINMPTLSKFLLLHPDPCFVDHLITGLSQGFRVGVLSPLSANYVAKNLQSALAEPKVVVALRGKKVGDACYIRSDFILWQGSSGHTPPKWLSLGPSDTGHG</sequence>
<keyword evidence="2" id="KW-1185">Reference proteome</keyword>
<dbReference type="EMBL" id="JAOPHQ010005122">
    <property type="protein sequence ID" value="KAK0136892.1"/>
    <property type="molecule type" value="Genomic_DNA"/>
</dbReference>
<evidence type="ECO:0000313" key="1">
    <source>
        <dbReference type="EMBL" id="KAK0136892.1"/>
    </source>
</evidence>
<accession>A0AA47MB87</accession>
<proteinExistence type="predicted"/>
<dbReference type="Proteomes" id="UP001174136">
    <property type="component" value="Unassembled WGS sequence"/>
</dbReference>